<evidence type="ECO:0000256" key="8">
    <source>
        <dbReference type="ARBA" id="ARBA00023170"/>
    </source>
</evidence>
<dbReference type="PANTHER" id="PTHR21137">
    <property type="entry name" value="ODORANT RECEPTOR"/>
    <property type="match status" value="1"/>
</dbReference>
<dbReference type="PANTHER" id="PTHR21137:SF44">
    <property type="entry name" value="ODORANT RECEPTOR 13A-RELATED"/>
    <property type="match status" value="1"/>
</dbReference>
<dbReference type="GO" id="GO:0004984">
    <property type="term" value="F:olfactory receptor activity"/>
    <property type="evidence" value="ECO:0007669"/>
    <property type="project" value="InterPro"/>
</dbReference>
<feature type="transmembrane region" description="Helical" evidence="11">
    <location>
        <begin position="299"/>
        <end position="320"/>
    </location>
</feature>
<keyword evidence="9 11" id="KW-0807">Transducer</keyword>
<dbReference type="Proteomes" id="UP000007801">
    <property type="component" value="Unassembled WGS sequence"/>
</dbReference>
<dbReference type="FunCoup" id="B3MCJ2">
    <property type="interactions" value="30"/>
</dbReference>
<evidence type="ECO:0000313" key="12">
    <source>
        <dbReference type="EMBL" id="EDV36226.2"/>
    </source>
</evidence>
<evidence type="ECO:0000256" key="10">
    <source>
        <dbReference type="ARBA" id="ARBA00038679"/>
    </source>
</evidence>
<keyword evidence="7 11" id="KW-0472">Membrane</keyword>
<dbReference type="GeneID" id="6495702"/>
<reference evidence="12 13" key="1">
    <citation type="journal article" date="2007" name="Nature">
        <title>Evolution of genes and genomes on the Drosophila phylogeny.</title>
        <authorList>
            <consortium name="Drosophila 12 Genomes Consortium"/>
            <person name="Clark A.G."/>
            <person name="Eisen M.B."/>
            <person name="Smith D.R."/>
            <person name="Bergman C.M."/>
            <person name="Oliver B."/>
            <person name="Markow T.A."/>
            <person name="Kaufman T.C."/>
            <person name="Kellis M."/>
            <person name="Gelbart W."/>
            <person name="Iyer V.N."/>
            <person name="Pollard D.A."/>
            <person name="Sackton T.B."/>
            <person name="Larracuente A.M."/>
            <person name="Singh N.D."/>
            <person name="Abad J.P."/>
            <person name="Abt D.N."/>
            <person name="Adryan B."/>
            <person name="Aguade M."/>
            <person name="Akashi H."/>
            <person name="Anderson W.W."/>
            <person name="Aquadro C.F."/>
            <person name="Ardell D.H."/>
            <person name="Arguello R."/>
            <person name="Artieri C.G."/>
            <person name="Barbash D.A."/>
            <person name="Barker D."/>
            <person name="Barsanti P."/>
            <person name="Batterham P."/>
            <person name="Batzoglou S."/>
            <person name="Begun D."/>
            <person name="Bhutkar A."/>
            <person name="Blanco E."/>
            <person name="Bosak S.A."/>
            <person name="Bradley R.K."/>
            <person name="Brand A.D."/>
            <person name="Brent M.R."/>
            <person name="Brooks A.N."/>
            <person name="Brown R.H."/>
            <person name="Butlin R.K."/>
            <person name="Caggese C."/>
            <person name="Calvi B.R."/>
            <person name="Bernardo de Carvalho A."/>
            <person name="Caspi A."/>
            <person name="Castrezana S."/>
            <person name="Celniker S.E."/>
            <person name="Chang J.L."/>
            <person name="Chapple C."/>
            <person name="Chatterji S."/>
            <person name="Chinwalla A."/>
            <person name="Civetta A."/>
            <person name="Clifton S.W."/>
            <person name="Comeron J.M."/>
            <person name="Costello J.C."/>
            <person name="Coyne J.A."/>
            <person name="Daub J."/>
            <person name="David R.G."/>
            <person name="Delcher A.L."/>
            <person name="Delehaunty K."/>
            <person name="Do C.B."/>
            <person name="Ebling H."/>
            <person name="Edwards K."/>
            <person name="Eickbush T."/>
            <person name="Evans J.D."/>
            <person name="Filipski A."/>
            <person name="Findeiss S."/>
            <person name="Freyhult E."/>
            <person name="Fulton L."/>
            <person name="Fulton R."/>
            <person name="Garcia A.C."/>
            <person name="Gardiner A."/>
            <person name="Garfield D.A."/>
            <person name="Garvin B.E."/>
            <person name="Gibson G."/>
            <person name="Gilbert D."/>
            <person name="Gnerre S."/>
            <person name="Godfrey J."/>
            <person name="Good R."/>
            <person name="Gotea V."/>
            <person name="Gravely B."/>
            <person name="Greenberg A.J."/>
            <person name="Griffiths-Jones S."/>
            <person name="Gross S."/>
            <person name="Guigo R."/>
            <person name="Gustafson E.A."/>
            <person name="Haerty W."/>
            <person name="Hahn M.W."/>
            <person name="Halligan D.L."/>
            <person name="Halpern A.L."/>
            <person name="Halter G.M."/>
            <person name="Han M.V."/>
            <person name="Heger A."/>
            <person name="Hillier L."/>
            <person name="Hinrichs A.S."/>
            <person name="Holmes I."/>
            <person name="Hoskins R.A."/>
            <person name="Hubisz M.J."/>
            <person name="Hultmark D."/>
            <person name="Huntley M.A."/>
            <person name="Jaffe D.B."/>
            <person name="Jagadeeshan S."/>
            <person name="Jeck W.R."/>
            <person name="Johnson J."/>
            <person name="Jones C.D."/>
            <person name="Jordan W.C."/>
            <person name="Karpen G.H."/>
            <person name="Kataoka E."/>
            <person name="Keightley P.D."/>
            <person name="Kheradpour P."/>
            <person name="Kirkness E.F."/>
            <person name="Koerich L.B."/>
            <person name="Kristiansen K."/>
            <person name="Kudrna D."/>
            <person name="Kulathinal R.J."/>
            <person name="Kumar S."/>
            <person name="Kwok R."/>
            <person name="Lander E."/>
            <person name="Langley C.H."/>
            <person name="Lapoint R."/>
            <person name="Lazzaro B.P."/>
            <person name="Lee S.J."/>
            <person name="Levesque L."/>
            <person name="Li R."/>
            <person name="Lin C.F."/>
            <person name="Lin M.F."/>
            <person name="Lindblad-Toh K."/>
            <person name="Llopart A."/>
            <person name="Long M."/>
            <person name="Low L."/>
            <person name="Lozovsky E."/>
            <person name="Lu J."/>
            <person name="Luo M."/>
            <person name="Machado C.A."/>
            <person name="Makalowski W."/>
            <person name="Marzo M."/>
            <person name="Matsuda M."/>
            <person name="Matzkin L."/>
            <person name="McAllister B."/>
            <person name="McBride C.S."/>
            <person name="McKernan B."/>
            <person name="McKernan K."/>
            <person name="Mendez-Lago M."/>
            <person name="Minx P."/>
            <person name="Mollenhauer M.U."/>
            <person name="Montooth K."/>
            <person name="Mount S.M."/>
            <person name="Mu X."/>
            <person name="Myers E."/>
            <person name="Negre B."/>
            <person name="Newfeld S."/>
            <person name="Nielsen R."/>
            <person name="Noor M.A."/>
            <person name="O'Grady P."/>
            <person name="Pachter L."/>
            <person name="Papaceit M."/>
            <person name="Parisi M.J."/>
            <person name="Parisi M."/>
            <person name="Parts L."/>
            <person name="Pedersen J.S."/>
            <person name="Pesole G."/>
            <person name="Phillippy A.M."/>
            <person name="Ponting C.P."/>
            <person name="Pop M."/>
            <person name="Porcelli D."/>
            <person name="Powell J.R."/>
            <person name="Prohaska S."/>
            <person name="Pruitt K."/>
            <person name="Puig M."/>
            <person name="Quesneville H."/>
            <person name="Ram K.R."/>
            <person name="Rand D."/>
            <person name="Rasmussen M.D."/>
            <person name="Reed L.K."/>
            <person name="Reenan R."/>
            <person name="Reily A."/>
            <person name="Remington K.A."/>
            <person name="Rieger T.T."/>
            <person name="Ritchie M.G."/>
            <person name="Robin C."/>
            <person name="Rogers Y.H."/>
            <person name="Rohde C."/>
            <person name="Rozas J."/>
            <person name="Rubenfield M.J."/>
            <person name="Ruiz A."/>
            <person name="Russo S."/>
            <person name="Salzberg S.L."/>
            <person name="Sanchez-Gracia A."/>
            <person name="Saranga D.J."/>
            <person name="Sato H."/>
            <person name="Schaeffer S.W."/>
            <person name="Schatz M.C."/>
            <person name="Schlenke T."/>
            <person name="Schwartz R."/>
            <person name="Segarra C."/>
            <person name="Singh R.S."/>
            <person name="Sirot L."/>
            <person name="Sirota M."/>
            <person name="Sisneros N.B."/>
            <person name="Smith C.D."/>
            <person name="Smith T.F."/>
            <person name="Spieth J."/>
            <person name="Stage D.E."/>
            <person name="Stark A."/>
            <person name="Stephan W."/>
            <person name="Strausberg R.L."/>
            <person name="Strempel S."/>
            <person name="Sturgill D."/>
            <person name="Sutton G."/>
            <person name="Sutton G.G."/>
            <person name="Tao W."/>
            <person name="Teichmann S."/>
            <person name="Tobari Y.N."/>
            <person name="Tomimura Y."/>
            <person name="Tsolas J.M."/>
            <person name="Valente V.L."/>
            <person name="Venter E."/>
            <person name="Venter J.C."/>
            <person name="Vicario S."/>
            <person name="Vieira F.G."/>
            <person name="Vilella A.J."/>
            <person name="Villasante A."/>
            <person name="Walenz B."/>
            <person name="Wang J."/>
            <person name="Wasserman M."/>
            <person name="Watts T."/>
            <person name="Wilson D."/>
            <person name="Wilson R.K."/>
            <person name="Wing R.A."/>
            <person name="Wolfner M.F."/>
            <person name="Wong A."/>
            <person name="Wong G.K."/>
            <person name="Wu C.I."/>
            <person name="Wu G."/>
            <person name="Yamamoto D."/>
            <person name="Yang H.P."/>
            <person name="Yang S.P."/>
            <person name="Yorke J.A."/>
            <person name="Yoshida K."/>
            <person name="Zdobnov E."/>
            <person name="Zhang P."/>
            <person name="Zhang Y."/>
            <person name="Zimin A.V."/>
            <person name="Baldwin J."/>
            <person name="Abdouelleil A."/>
            <person name="Abdulkadir J."/>
            <person name="Abebe A."/>
            <person name="Abera B."/>
            <person name="Abreu J."/>
            <person name="Acer S.C."/>
            <person name="Aftuck L."/>
            <person name="Alexander A."/>
            <person name="An P."/>
            <person name="Anderson E."/>
            <person name="Anderson S."/>
            <person name="Arachi H."/>
            <person name="Azer M."/>
            <person name="Bachantsang P."/>
            <person name="Barry A."/>
            <person name="Bayul T."/>
            <person name="Berlin A."/>
            <person name="Bessette D."/>
            <person name="Bloom T."/>
            <person name="Blye J."/>
            <person name="Boguslavskiy L."/>
            <person name="Bonnet C."/>
            <person name="Boukhgalter B."/>
            <person name="Bourzgui I."/>
            <person name="Brown A."/>
            <person name="Cahill P."/>
            <person name="Channer S."/>
            <person name="Cheshatsang Y."/>
            <person name="Chuda L."/>
            <person name="Citroen M."/>
            <person name="Collymore A."/>
            <person name="Cooke P."/>
            <person name="Costello M."/>
            <person name="D'Aco K."/>
            <person name="Daza R."/>
            <person name="De Haan G."/>
            <person name="DeGray S."/>
            <person name="DeMaso C."/>
            <person name="Dhargay N."/>
            <person name="Dooley K."/>
            <person name="Dooley E."/>
            <person name="Doricent M."/>
            <person name="Dorje P."/>
            <person name="Dorjee K."/>
            <person name="Dupes A."/>
            <person name="Elong R."/>
            <person name="Falk J."/>
            <person name="Farina A."/>
            <person name="Faro S."/>
            <person name="Ferguson D."/>
            <person name="Fisher S."/>
            <person name="Foley C.D."/>
            <person name="Franke A."/>
            <person name="Friedrich D."/>
            <person name="Gadbois L."/>
            <person name="Gearin G."/>
            <person name="Gearin C.R."/>
            <person name="Giannoukos G."/>
            <person name="Goode T."/>
            <person name="Graham J."/>
            <person name="Grandbois E."/>
            <person name="Grewal S."/>
            <person name="Gyaltsen K."/>
            <person name="Hafez N."/>
            <person name="Hagos B."/>
            <person name="Hall J."/>
            <person name="Henson C."/>
            <person name="Hollinger A."/>
            <person name="Honan T."/>
            <person name="Huard M.D."/>
            <person name="Hughes L."/>
            <person name="Hurhula B."/>
            <person name="Husby M.E."/>
            <person name="Kamat A."/>
            <person name="Kanga B."/>
            <person name="Kashin S."/>
            <person name="Khazanovich D."/>
            <person name="Kisner P."/>
            <person name="Lance K."/>
            <person name="Lara M."/>
            <person name="Lee W."/>
            <person name="Lennon N."/>
            <person name="Letendre F."/>
            <person name="LeVine R."/>
            <person name="Lipovsky A."/>
            <person name="Liu X."/>
            <person name="Liu J."/>
            <person name="Liu S."/>
            <person name="Lokyitsang T."/>
            <person name="Lokyitsang Y."/>
            <person name="Lubonja R."/>
            <person name="Lui A."/>
            <person name="MacDonald P."/>
            <person name="Magnisalis V."/>
            <person name="Maru K."/>
            <person name="Matthews C."/>
            <person name="McCusker W."/>
            <person name="McDonough S."/>
            <person name="Mehta T."/>
            <person name="Meldrim J."/>
            <person name="Meneus L."/>
            <person name="Mihai O."/>
            <person name="Mihalev A."/>
            <person name="Mihova T."/>
            <person name="Mittelman R."/>
            <person name="Mlenga V."/>
            <person name="Montmayeur A."/>
            <person name="Mulrain L."/>
            <person name="Navidi A."/>
            <person name="Naylor J."/>
            <person name="Negash T."/>
            <person name="Nguyen T."/>
            <person name="Nguyen N."/>
            <person name="Nicol R."/>
            <person name="Norbu C."/>
            <person name="Norbu N."/>
            <person name="Novod N."/>
            <person name="O'Neill B."/>
            <person name="Osman S."/>
            <person name="Markiewicz E."/>
            <person name="Oyono O.L."/>
            <person name="Patti C."/>
            <person name="Phunkhang P."/>
            <person name="Pierre F."/>
            <person name="Priest M."/>
            <person name="Raghuraman S."/>
            <person name="Rege F."/>
            <person name="Reyes R."/>
            <person name="Rise C."/>
            <person name="Rogov P."/>
            <person name="Ross K."/>
            <person name="Ryan E."/>
            <person name="Settipalli S."/>
            <person name="Shea T."/>
            <person name="Sherpa N."/>
            <person name="Shi L."/>
            <person name="Shih D."/>
            <person name="Sparrow T."/>
            <person name="Spaulding J."/>
            <person name="Stalker J."/>
            <person name="Stange-Thomann N."/>
            <person name="Stavropoulos S."/>
            <person name="Stone C."/>
            <person name="Strader C."/>
            <person name="Tesfaye S."/>
            <person name="Thomson T."/>
            <person name="Thoulutsang Y."/>
            <person name="Thoulutsang D."/>
            <person name="Topham K."/>
            <person name="Topping I."/>
            <person name="Tsamla T."/>
            <person name="Vassiliev H."/>
            <person name="Vo A."/>
            <person name="Wangchuk T."/>
            <person name="Wangdi T."/>
            <person name="Weiand M."/>
            <person name="Wilkinson J."/>
            <person name="Wilson A."/>
            <person name="Yadav S."/>
            <person name="Young G."/>
            <person name="Yu Q."/>
            <person name="Zembek L."/>
            <person name="Zhong D."/>
            <person name="Zimmer A."/>
            <person name="Zwirko Z."/>
            <person name="Jaffe D.B."/>
            <person name="Alvarez P."/>
            <person name="Brockman W."/>
            <person name="Butler J."/>
            <person name="Chin C."/>
            <person name="Gnerre S."/>
            <person name="Grabherr M."/>
            <person name="Kleber M."/>
            <person name="Mauceli E."/>
            <person name="MacCallum I."/>
        </authorList>
    </citation>
    <scope>NUCLEOTIDE SEQUENCE [LARGE SCALE GENOMIC DNA]</scope>
    <source>
        <strain evidence="13">Tucson 14024-0371.13</strain>
    </source>
</reference>
<evidence type="ECO:0000256" key="5">
    <source>
        <dbReference type="ARBA" id="ARBA00022725"/>
    </source>
</evidence>
<gene>
    <name evidence="12" type="primary">Dana\GF12856</name>
    <name evidence="12" type="synonym">dana_GLEANR_12874</name>
    <name evidence="12" type="synonym">Or49a</name>
    <name evidence="12" type="ORF">GF12856</name>
</gene>
<evidence type="ECO:0000256" key="4">
    <source>
        <dbReference type="ARBA" id="ARBA00022692"/>
    </source>
</evidence>
<accession>B3MCJ2</accession>
<comment type="caution">
    <text evidence="11">Lacks conserved residue(s) required for the propagation of feature annotation.</text>
</comment>
<keyword evidence="2" id="KW-1003">Cell membrane</keyword>
<dbReference type="STRING" id="7217.B3MCJ2"/>
<comment type="subunit">
    <text evidence="10">Interacts with Orco. Complexes exist early in the endomembrane system in olfactory sensory neurons (OSNs), coupling these complexes to the conserved ciliary trafficking pathway.</text>
</comment>
<sequence>MSGVKKKQRSFEDFSYMAEIMFKSLGYDLMDTPRSRWRNILMRGYFILCLVSSLYESFFVTYRILEWESIAGSPSKVMRQGLHFFYMFSAQVKFFTFMVYRKKLRVLINNLKDLYPEEEDQRRQYDVNSFYFSRATRSVMYFYYMVMILMAFHPLIQSCIMFAVGLGKSDFLYLRIFPTQLSFDVRNPKGYILGYIIDLTYSQFIVNVSLGTDLWMMCVSSQISMHFAYLAKVLSSHLPNRERENEDRDFLVSVVRRHQVILRLQKDVNQVFGLLLASNLFTTASLLCCMAFYSVVQGFNLEGISYLMLFLSVAAQFYMVSSYGQMLIDWSIQIAAAAYEHKWYEGSIRYIKDIAFIMARAQRPAEISARGIIIISFDTFKTLMTITYRFFAVIRQTVGK</sequence>
<dbReference type="GO" id="GO:0005886">
    <property type="term" value="C:plasma membrane"/>
    <property type="evidence" value="ECO:0007669"/>
    <property type="project" value="UniProtKB-SubCell"/>
</dbReference>
<protein>
    <recommendedName>
        <fullName evidence="11">Odorant receptor</fullName>
    </recommendedName>
</protein>
<comment type="subcellular location">
    <subcellularLocation>
        <location evidence="1 11">Cell membrane</location>
        <topology evidence="1 11">Multi-pass membrane protein</topology>
    </subcellularLocation>
</comment>
<proteinExistence type="inferred from homology"/>
<evidence type="ECO:0000256" key="11">
    <source>
        <dbReference type="RuleBase" id="RU351113"/>
    </source>
</evidence>
<evidence type="ECO:0000313" key="13">
    <source>
        <dbReference type="Proteomes" id="UP000007801"/>
    </source>
</evidence>
<dbReference type="AlphaFoldDB" id="B3MCJ2"/>
<dbReference type="HOGENOM" id="CLU_033399_0_0_1"/>
<dbReference type="GO" id="GO:0042048">
    <property type="term" value="P:olfactory behavior"/>
    <property type="evidence" value="ECO:0007669"/>
    <property type="project" value="EnsemblMetazoa"/>
</dbReference>
<keyword evidence="8 11" id="KW-0675">Receptor</keyword>
<dbReference type="eggNOG" id="ENOG502SR0T">
    <property type="taxonomic scope" value="Eukaryota"/>
</dbReference>
<dbReference type="GO" id="GO:0005549">
    <property type="term" value="F:odorant binding"/>
    <property type="evidence" value="ECO:0007669"/>
    <property type="project" value="InterPro"/>
</dbReference>
<evidence type="ECO:0000256" key="1">
    <source>
        <dbReference type="ARBA" id="ARBA00004651"/>
    </source>
</evidence>
<keyword evidence="3 11" id="KW-0716">Sensory transduction</keyword>
<feature type="transmembrane region" description="Helical" evidence="11">
    <location>
        <begin position="84"/>
        <end position="100"/>
    </location>
</feature>
<evidence type="ECO:0000256" key="2">
    <source>
        <dbReference type="ARBA" id="ARBA00022475"/>
    </source>
</evidence>
<dbReference type="GO" id="GO:0007165">
    <property type="term" value="P:signal transduction"/>
    <property type="evidence" value="ECO:0007669"/>
    <property type="project" value="UniProtKB-KW"/>
</dbReference>
<name>B3MCJ2_DROAN</name>
<dbReference type="OrthoDB" id="8185860at2759"/>
<dbReference type="InParanoid" id="B3MCJ2"/>
<keyword evidence="5 11" id="KW-0552">Olfaction</keyword>
<keyword evidence="4 11" id="KW-0812">Transmembrane</keyword>
<dbReference type="KEGG" id="dan:6495702"/>
<evidence type="ECO:0000256" key="7">
    <source>
        <dbReference type="ARBA" id="ARBA00023136"/>
    </source>
</evidence>
<dbReference type="InterPro" id="IPR004117">
    <property type="entry name" value="7tm6_olfct_rcpt"/>
</dbReference>
<dbReference type="EMBL" id="CH902619">
    <property type="protein sequence ID" value="EDV36226.2"/>
    <property type="molecule type" value="Genomic_DNA"/>
</dbReference>
<evidence type="ECO:0000256" key="9">
    <source>
        <dbReference type="ARBA" id="ARBA00023224"/>
    </source>
</evidence>
<comment type="similarity">
    <text evidence="11">Belongs to the insect chemoreceptor superfamily. Heteromeric odorant receptor channel (TC 1.A.69) family.</text>
</comment>
<evidence type="ECO:0000256" key="6">
    <source>
        <dbReference type="ARBA" id="ARBA00022989"/>
    </source>
</evidence>
<keyword evidence="13" id="KW-1185">Reference proteome</keyword>
<keyword evidence="6 11" id="KW-1133">Transmembrane helix</keyword>
<feature type="transmembrane region" description="Helical" evidence="11">
    <location>
        <begin position="271"/>
        <end position="293"/>
    </location>
</feature>
<feature type="transmembrane region" description="Helical" evidence="11">
    <location>
        <begin position="141"/>
        <end position="164"/>
    </location>
</feature>
<organism evidence="12 13">
    <name type="scientific">Drosophila ananassae</name>
    <name type="common">Fruit fly</name>
    <dbReference type="NCBI Taxonomy" id="7217"/>
    <lineage>
        <taxon>Eukaryota</taxon>
        <taxon>Metazoa</taxon>
        <taxon>Ecdysozoa</taxon>
        <taxon>Arthropoda</taxon>
        <taxon>Hexapoda</taxon>
        <taxon>Insecta</taxon>
        <taxon>Pterygota</taxon>
        <taxon>Neoptera</taxon>
        <taxon>Endopterygota</taxon>
        <taxon>Diptera</taxon>
        <taxon>Brachycera</taxon>
        <taxon>Muscomorpha</taxon>
        <taxon>Ephydroidea</taxon>
        <taxon>Drosophilidae</taxon>
        <taxon>Drosophila</taxon>
        <taxon>Sophophora</taxon>
    </lineage>
</organism>
<dbReference type="Pfam" id="PF02949">
    <property type="entry name" value="7tm_6"/>
    <property type="match status" value="1"/>
</dbReference>
<evidence type="ECO:0000256" key="3">
    <source>
        <dbReference type="ARBA" id="ARBA00022606"/>
    </source>
</evidence>
<feature type="transmembrane region" description="Helical" evidence="11">
    <location>
        <begin position="44"/>
        <end position="64"/>
    </location>
</feature>
<dbReference type="CTD" id="36350"/>